<keyword evidence="2" id="KW-0694">RNA-binding</keyword>
<dbReference type="Pfam" id="PF02580">
    <property type="entry name" value="Tyr_Deacylase"/>
    <property type="match status" value="1"/>
</dbReference>
<gene>
    <name evidence="2 3" type="primary">dtd</name>
    <name evidence="3" type="ORF">DSM19430T_00700</name>
</gene>
<dbReference type="GO" id="GO:0043908">
    <property type="term" value="F:Ser(Gly)-tRNA(Ala) hydrolase activity"/>
    <property type="evidence" value="ECO:0007669"/>
    <property type="project" value="UniProtKB-UniRule"/>
</dbReference>
<keyword evidence="2" id="KW-0820">tRNA-binding</keyword>
<dbReference type="EC" id="3.1.1.96" evidence="2"/>
<dbReference type="EMBL" id="BLVP01000001">
    <property type="protein sequence ID" value="GFM35386.1"/>
    <property type="molecule type" value="Genomic_DNA"/>
</dbReference>
<comment type="subcellular location">
    <subcellularLocation>
        <location evidence="2">Cytoplasm</location>
    </subcellularLocation>
</comment>
<accession>A0A7J0BNX3</accession>
<protein>
    <recommendedName>
        <fullName evidence="2">D-aminoacyl-tRNA deacylase</fullName>
        <shortName evidence="2">DTD</shortName>
        <ecNumber evidence="2">3.1.1.96</ecNumber>
    </recommendedName>
    <alternativeName>
        <fullName evidence="2">Gly-tRNA(Ala) deacylase</fullName>
        <ecNumber evidence="2">3.1.1.-</ecNumber>
    </alternativeName>
</protein>
<dbReference type="PANTHER" id="PTHR10472:SF5">
    <property type="entry name" value="D-AMINOACYL-TRNA DEACYLASE 1"/>
    <property type="match status" value="1"/>
</dbReference>
<comment type="function">
    <text evidence="2">An aminoacyl-tRNA editing enzyme that deacylates mischarged D-aminoacyl-tRNAs. Also deacylates mischarged glycyl-tRNA(Ala), protecting cells against glycine mischarging by AlaRS. Acts via tRNA-based rather than protein-based catalysis; rejects L-amino acids rather than detecting D-amino acids in the active site. By recycling D-aminoacyl-tRNA to D-amino acids and free tRNA molecules, this enzyme counteracts the toxicity associated with the formation of D-aminoacyl-tRNA entities in vivo and helps enforce protein L-homochirality.</text>
</comment>
<name>A0A7J0BNX3_9BACT</name>
<comment type="catalytic activity">
    <reaction evidence="2">
        <text>a D-aminoacyl-tRNA + H2O = a tRNA + a D-alpha-amino acid + H(+)</text>
        <dbReference type="Rhea" id="RHEA:13953"/>
        <dbReference type="Rhea" id="RHEA-COMP:10123"/>
        <dbReference type="Rhea" id="RHEA-COMP:10124"/>
        <dbReference type="ChEBI" id="CHEBI:15377"/>
        <dbReference type="ChEBI" id="CHEBI:15378"/>
        <dbReference type="ChEBI" id="CHEBI:59871"/>
        <dbReference type="ChEBI" id="CHEBI:78442"/>
        <dbReference type="ChEBI" id="CHEBI:79333"/>
        <dbReference type="EC" id="3.1.1.96"/>
    </reaction>
</comment>
<dbReference type="Gene3D" id="3.50.80.10">
    <property type="entry name" value="D-tyrosyl-tRNA(Tyr) deacylase"/>
    <property type="match status" value="1"/>
</dbReference>
<evidence type="ECO:0000313" key="4">
    <source>
        <dbReference type="Proteomes" id="UP000503820"/>
    </source>
</evidence>
<comment type="similarity">
    <text evidence="1 2">Belongs to the DTD family.</text>
</comment>
<dbReference type="EC" id="3.1.1.-" evidence="2"/>
<dbReference type="InterPro" id="IPR023509">
    <property type="entry name" value="DTD-like_sf"/>
</dbReference>
<evidence type="ECO:0000256" key="1">
    <source>
        <dbReference type="ARBA" id="ARBA00009673"/>
    </source>
</evidence>
<dbReference type="HAMAP" id="MF_00518">
    <property type="entry name" value="Deacylase_Dtd"/>
    <property type="match status" value="1"/>
</dbReference>
<evidence type="ECO:0000313" key="3">
    <source>
        <dbReference type="EMBL" id="GFM35386.1"/>
    </source>
</evidence>
<comment type="catalytic activity">
    <reaction evidence="2">
        <text>glycyl-tRNA(Ala) + H2O = tRNA(Ala) + glycine + H(+)</text>
        <dbReference type="Rhea" id="RHEA:53744"/>
        <dbReference type="Rhea" id="RHEA-COMP:9657"/>
        <dbReference type="Rhea" id="RHEA-COMP:13640"/>
        <dbReference type="ChEBI" id="CHEBI:15377"/>
        <dbReference type="ChEBI" id="CHEBI:15378"/>
        <dbReference type="ChEBI" id="CHEBI:57305"/>
        <dbReference type="ChEBI" id="CHEBI:78442"/>
        <dbReference type="ChEBI" id="CHEBI:78522"/>
    </reaction>
</comment>
<dbReference type="Proteomes" id="UP000503820">
    <property type="component" value="Unassembled WGS sequence"/>
</dbReference>
<keyword evidence="4" id="KW-1185">Reference proteome</keyword>
<keyword evidence="2" id="KW-0378">Hydrolase</keyword>
<comment type="domain">
    <text evidence="2">A Gly-cisPro motif from one monomer fits into the active site of the other monomer to allow specific chiral rejection of L-amino acids.</text>
</comment>
<dbReference type="GO" id="GO:0005737">
    <property type="term" value="C:cytoplasm"/>
    <property type="evidence" value="ECO:0007669"/>
    <property type="project" value="UniProtKB-SubCell"/>
</dbReference>
<evidence type="ECO:0000256" key="2">
    <source>
        <dbReference type="HAMAP-Rule" id="MF_00518"/>
    </source>
</evidence>
<keyword evidence="2" id="KW-0963">Cytoplasm</keyword>
<comment type="caution">
    <text evidence="3">The sequence shown here is derived from an EMBL/GenBank/DDBJ whole genome shotgun (WGS) entry which is preliminary data.</text>
</comment>
<sequence length="169" mass="18550">MKLLLQRVRCGKVTVHGKTVAEIGPGLVVLVGFGAHDTADLPDRNIWQTMLRKMLDLRIFPDSEGKMNRSLSEFGGQILLVPQFTLYADTRKGRRPSFTAACPPGTAERLFSTFASAVRESMCCRDTAPQVNENPPVQCGIFGADMDVSLTNWGPVTISLTDADYTRDS</sequence>
<dbReference type="GO" id="GO:0051500">
    <property type="term" value="F:D-tyrosyl-tRNA(Tyr) deacylase activity"/>
    <property type="evidence" value="ECO:0007669"/>
    <property type="project" value="TreeGrafter"/>
</dbReference>
<dbReference type="GO" id="GO:0000049">
    <property type="term" value="F:tRNA binding"/>
    <property type="evidence" value="ECO:0007669"/>
    <property type="project" value="UniProtKB-UniRule"/>
</dbReference>
<organism evidence="3 4">
    <name type="scientific">Desulfovibrio psychrotolerans</name>
    <dbReference type="NCBI Taxonomy" id="415242"/>
    <lineage>
        <taxon>Bacteria</taxon>
        <taxon>Pseudomonadati</taxon>
        <taxon>Thermodesulfobacteriota</taxon>
        <taxon>Desulfovibrionia</taxon>
        <taxon>Desulfovibrionales</taxon>
        <taxon>Desulfovibrionaceae</taxon>
        <taxon>Desulfovibrio</taxon>
    </lineage>
</organism>
<dbReference type="InterPro" id="IPR003732">
    <property type="entry name" value="Daa-tRNA_deacyls_DTD"/>
</dbReference>
<comment type="subunit">
    <text evidence="2">Homodimer.</text>
</comment>
<dbReference type="GO" id="GO:0019478">
    <property type="term" value="P:D-amino acid catabolic process"/>
    <property type="evidence" value="ECO:0007669"/>
    <property type="project" value="UniProtKB-UniRule"/>
</dbReference>
<dbReference type="AlphaFoldDB" id="A0A7J0BNX3"/>
<dbReference type="NCBIfam" id="TIGR00256">
    <property type="entry name" value="D-aminoacyl-tRNA deacylase"/>
    <property type="match status" value="1"/>
</dbReference>
<dbReference type="PANTHER" id="PTHR10472">
    <property type="entry name" value="D-TYROSYL-TRNA TYR DEACYLASE"/>
    <property type="match status" value="1"/>
</dbReference>
<dbReference type="FunFam" id="3.50.80.10:FF:000001">
    <property type="entry name" value="D-aminoacyl-tRNA deacylase"/>
    <property type="match status" value="1"/>
</dbReference>
<dbReference type="SUPFAM" id="SSF69500">
    <property type="entry name" value="DTD-like"/>
    <property type="match status" value="1"/>
</dbReference>
<proteinExistence type="inferred from homology"/>
<dbReference type="GO" id="GO:0106026">
    <property type="term" value="F:Gly-tRNA(Ala) deacylase activity"/>
    <property type="evidence" value="ECO:0007669"/>
    <property type="project" value="UniProtKB-UniRule"/>
</dbReference>
<dbReference type="RefSeq" id="WP_174408115.1">
    <property type="nucleotide sequence ID" value="NZ_BLVP01000001.1"/>
</dbReference>
<feature type="short sequence motif" description="Gly-cisPro motif, important for rejection of L-amino acids" evidence="2">
    <location>
        <begin position="154"/>
        <end position="155"/>
    </location>
</feature>
<reference evidence="3 4" key="1">
    <citation type="submission" date="2020-05" db="EMBL/GenBank/DDBJ databases">
        <title>Draft genome sequence of Desulfovibrio psychrotolerans JS1T.</title>
        <authorList>
            <person name="Ueno A."/>
            <person name="Tamazawa S."/>
            <person name="Tamamura S."/>
            <person name="Murakami T."/>
            <person name="Kiyama T."/>
            <person name="Inomata H."/>
            <person name="Amano Y."/>
            <person name="Miyakawa K."/>
            <person name="Tamaki H."/>
            <person name="Naganuma T."/>
            <person name="Kaneko K."/>
        </authorList>
    </citation>
    <scope>NUCLEOTIDE SEQUENCE [LARGE SCALE GENOMIC DNA]</scope>
    <source>
        <strain evidence="3 4">JS1</strain>
    </source>
</reference>